<evidence type="ECO:0000256" key="3">
    <source>
        <dbReference type="ARBA" id="ARBA00022630"/>
    </source>
</evidence>
<sequence>MAKRRIVVVGGDAAGMSAASQARRLDRDLEIRVFERGPHTSYSACGIPYLVAGLVEDPSRLVARTPEEFREQGIHVSTRHEVTALDPSSRRVTVHDLVGGRLFEEPYDDLLLATGATPLRPPVPGIDAAGVFGVSTLVSGVALLRFVEEQRPRKVVVVGGGYIGLEIAEAFNCHRGLEVSLVERAPQVMGTLDPDMGALVSQALREVGIRLFLEETLQGVEVRDGRAVGVRTDKRLLEADLVVLGLGVVPQTELAKRAGLALGVRGALVVDSRMRTPTAGIWGAGDCAQTFNLASRRPFHVALGTVANKMGRVAGINLAGGDAVFPGALGTAVCKICKYEAARTGLLERELTELGIPWTGATIEESTRAGYYPGAGDMTVKLLAERPSGRILGGQIVGIEGAAKRIDVVATAIRGGLTAQDLVDLDLSYAPPFSPVWDPVQVAARRLLSLLKD</sequence>
<dbReference type="GO" id="GO:0016491">
    <property type="term" value="F:oxidoreductase activity"/>
    <property type="evidence" value="ECO:0007669"/>
    <property type="project" value="UniProtKB-KW"/>
</dbReference>
<evidence type="ECO:0000256" key="2">
    <source>
        <dbReference type="ARBA" id="ARBA00009130"/>
    </source>
</evidence>
<comment type="cofactor">
    <cofactor evidence="1">
        <name>FAD</name>
        <dbReference type="ChEBI" id="CHEBI:57692"/>
    </cofactor>
</comment>
<evidence type="ECO:0000313" key="9">
    <source>
        <dbReference type="EMBL" id="EFQ24418.1"/>
    </source>
</evidence>
<dbReference type="InterPro" id="IPR036188">
    <property type="entry name" value="FAD/NAD-bd_sf"/>
</dbReference>
<name>E3CX71_9BACT</name>
<evidence type="ECO:0000259" key="7">
    <source>
        <dbReference type="Pfam" id="PF02852"/>
    </source>
</evidence>
<dbReference type="SUPFAM" id="SSF55424">
    <property type="entry name" value="FAD/NAD-linked reductases, dimerisation (C-terminal) domain"/>
    <property type="match status" value="1"/>
</dbReference>
<dbReference type="Pfam" id="PF02852">
    <property type="entry name" value="Pyr_redox_dim"/>
    <property type="match status" value="1"/>
</dbReference>
<keyword evidence="6" id="KW-0676">Redox-active center</keyword>
<protein>
    <submittedName>
        <fullName evidence="9">FAD-dependent pyridine nucleotide-disulfide oxidoreductase</fullName>
    </submittedName>
</protein>
<evidence type="ECO:0000256" key="5">
    <source>
        <dbReference type="ARBA" id="ARBA00023002"/>
    </source>
</evidence>
<dbReference type="Gene3D" id="3.50.50.60">
    <property type="entry name" value="FAD/NAD(P)-binding domain"/>
    <property type="match status" value="2"/>
</dbReference>
<dbReference type="Pfam" id="PF07992">
    <property type="entry name" value="Pyr_redox_2"/>
    <property type="match status" value="1"/>
</dbReference>
<evidence type="ECO:0000256" key="4">
    <source>
        <dbReference type="ARBA" id="ARBA00022827"/>
    </source>
</evidence>
<dbReference type="HOGENOM" id="CLU_003291_1_3_0"/>
<dbReference type="PaxDb" id="584708-Apau_2006"/>
<dbReference type="PRINTS" id="PR00411">
    <property type="entry name" value="PNDRDTASEI"/>
</dbReference>
<feature type="domain" description="Pyridine nucleotide-disulphide oxidoreductase dimerisation" evidence="7">
    <location>
        <begin position="332"/>
        <end position="436"/>
    </location>
</feature>
<evidence type="ECO:0000313" key="10">
    <source>
        <dbReference type="Proteomes" id="UP000005096"/>
    </source>
</evidence>
<accession>E3CX71</accession>
<dbReference type="InterPro" id="IPR016156">
    <property type="entry name" value="FAD/NAD-linked_Rdtase_dimer_sf"/>
</dbReference>
<dbReference type="eggNOG" id="COG0446">
    <property type="taxonomic scope" value="Bacteria"/>
</dbReference>
<dbReference type="PANTHER" id="PTHR43429">
    <property type="entry name" value="PYRIDINE NUCLEOTIDE-DISULFIDE OXIDOREDUCTASE DOMAIN-CONTAINING"/>
    <property type="match status" value="1"/>
</dbReference>
<dbReference type="PRINTS" id="PR00368">
    <property type="entry name" value="FADPNR"/>
</dbReference>
<dbReference type="SUPFAM" id="SSF51905">
    <property type="entry name" value="FAD/NAD(P)-binding domain"/>
    <property type="match status" value="2"/>
</dbReference>
<dbReference type="AlphaFoldDB" id="E3CX71"/>
<comment type="similarity">
    <text evidence="2">Belongs to the class-III pyridine nucleotide-disulfide oxidoreductase family.</text>
</comment>
<organism evidence="9 10">
    <name type="scientific">Aminomonas paucivorans DSM 12260</name>
    <dbReference type="NCBI Taxonomy" id="584708"/>
    <lineage>
        <taxon>Bacteria</taxon>
        <taxon>Thermotogati</taxon>
        <taxon>Synergistota</taxon>
        <taxon>Synergistia</taxon>
        <taxon>Synergistales</taxon>
        <taxon>Synergistaceae</taxon>
        <taxon>Aminomonas</taxon>
    </lineage>
</organism>
<feature type="domain" description="FAD/NAD(P)-binding" evidence="8">
    <location>
        <begin position="5"/>
        <end position="294"/>
    </location>
</feature>
<evidence type="ECO:0000256" key="1">
    <source>
        <dbReference type="ARBA" id="ARBA00001974"/>
    </source>
</evidence>
<dbReference type="InterPro" id="IPR023753">
    <property type="entry name" value="FAD/NAD-binding_dom"/>
</dbReference>
<keyword evidence="10" id="KW-1185">Reference proteome</keyword>
<keyword evidence="3" id="KW-0285">Flavoprotein</keyword>
<dbReference type="PANTHER" id="PTHR43429:SF1">
    <property type="entry name" value="NAD(P)H SULFUR OXIDOREDUCTASE (COA-DEPENDENT)"/>
    <property type="match status" value="1"/>
</dbReference>
<evidence type="ECO:0000256" key="6">
    <source>
        <dbReference type="ARBA" id="ARBA00023284"/>
    </source>
</evidence>
<proteinExistence type="inferred from homology"/>
<gene>
    <name evidence="9" type="ORF">Apau_2006</name>
</gene>
<dbReference type="InterPro" id="IPR050260">
    <property type="entry name" value="FAD-bd_OxRdtase"/>
</dbReference>
<evidence type="ECO:0000259" key="8">
    <source>
        <dbReference type="Pfam" id="PF07992"/>
    </source>
</evidence>
<dbReference type="EMBL" id="CM001022">
    <property type="protein sequence ID" value="EFQ24418.1"/>
    <property type="molecule type" value="Genomic_DNA"/>
</dbReference>
<dbReference type="InterPro" id="IPR004099">
    <property type="entry name" value="Pyr_nucl-diS_OxRdtase_dimer"/>
</dbReference>
<dbReference type="OrthoDB" id="9802028at2"/>
<keyword evidence="4" id="KW-0274">FAD</keyword>
<dbReference type="STRING" id="584708.Apau_2006"/>
<dbReference type="RefSeq" id="WP_006301656.1">
    <property type="nucleotide sequence ID" value="NZ_CM001022.1"/>
</dbReference>
<reference evidence="9 10" key="1">
    <citation type="journal article" date="2010" name="Stand. Genomic Sci.">
        <title>Non-contiguous finished genome sequence of Aminomonas paucivorans type strain (GLU-3).</title>
        <authorList>
            <person name="Pitluck S."/>
            <person name="Yasawong M."/>
            <person name="Held B."/>
            <person name="Lapidus A."/>
            <person name="Nolan M."/>
            <person name="Copeland A."/>
            <person name="Lucas S."/>
            <person name="Del Rio T.G."/>
            <person name="Tice H."/>
            <person name="Cheng J.F."/>
            <person name="Chertkov O."/>
            <person name="Goodwin L."/>
            <person name="Tapia R."/>
            <person name="Han C."/>
            <person name="Liolios K."/>
            <person name="Ivanova N."/>
            <person name="Mavromatis K."/>
            <person name="Ovchinnikova G."/>
            <person name="Pati A."/>
            <person name="Chen A."/>
            <person name="Palaniappan K."/>
            <person name="Land M."/>
            <person name="Hauser L."/>
            <person name="Chang Y.J."/>
            <person name="Jeffries C.D."/>
            <person name="Pukall R."/>
            <person name="Spring S."/>
            <person name="Rohde M."/>
            <person name="Sikorski J."/>
            <person name="Goker M."/>
            <person name="Woyke T."/>
            <person name="Bristow J."/>
            <person name="Eisen J.A."/>
            <person name="Markowitz V."/>
            <person name="Hugenholtz P."/>
            <person name="Kyrpides N.C."/>
            <person name="Klenk H.P."/>
        </authorList>
    </citation>
    <scope>NUCLEOTIDE SEQUENCE [LARGE SCALE GENOMIC DNA]</scope>
    <source>
        <strain evidence="9 10">DSM 12260</strain>
    </source>
</reference>
<keyword evidence="5" id="KW-0560">Oxidoreductase</keyword>
<dbReference type="Proteomes" id="UP000005096">
    <property type="component" value="Chromosome"/>
</dbReference>